<evidence type="ECO:0000313" key="2">
    <source>
        <dbReference type="EMBL" id="KAL0097789.1"/>
    </source>
</evidence>
<feature type="chain" id="PRO_5046073488" description="Secreted protein" evidence="1">
    <location>
        <begin position="18"/>
        <end position="75"/>
    </location>
</feature>
<name>A0ABR3BG13_PHYBL</name>
<evidence type="ECO:0008006" key="4">
    <source>
        <dbReference type="Google" id="ProtNLM"/>
    </source>
</evidence>
<keyword evidence="1" id="KW-0732">Signal</keyword>
<keyword evidence="3" id="KW-1185">Reference proteome</keyword>
<dbReference type="Proteomes" id="UP001448207">
    <property type="component" value="Unassembled WGS sequence"/>
</dbReference>
<evidence type="ECO:0000313" key="3">
    <source>
        <dbReference type="Proteomes" id="UP001448207"/>
    </source>
</evidence>
<feature type="signal peptide" evidence="1">
    <location>
        <begin position="1"/>
        <end position="17"/>
    </location>
</feature>
<organism evidence="2 3">
    <name type="scientific">Phycomyces blakesleeanus</name>
    <dbReference type="NCBI Taxonomy" id="4837"/>
    <lineage>
        <taxon>Eukaryota</taxon>
        <taxon>Fungi</taxon>
        <taxon>Fungi incertae sedis</taxon>
        <taxon>Mucoromycota</taxon>
        <taxon>Mucoromycotina</taxon>
        <taxon>Mucoromycetes</taxon>
        <taxon>Mucorales</taxon>
        <taxon>Phycomycetaceae</taxon>
        <taxon>Phycomyces</taxon>
    </lineage>
</organism>
<gene>
    <name evidence="2" type="ORF">J3Q64DRAFT_1715186</name>
</gene>
<proteinExistence type="predicted"/>
<sequence>MKYLSLCCLIFFSFLQSMKDYYWKLPFAGEEGCVIGREVRGGSITFSCFLSVVFTETSSQRKAVNGRARIGPVEG</sequence>
<accession>A0ABR3BG13</accession>
<reference evidence="2 3" key="1">
    <citation type="submission" date="2024-04" db="EMBL/GenBank/DDBJ databases">
        <title>Symmetric and asymmetric DNA N6-adenine methylation regulates different biological responses in Mucorales.</title>
        <authorList>
            <consortium name="Lawrence Berkeley National Laboratory"/>
            <person name="Lax C."/>
            <person name="Mondo S.J."/>
            <person name="Osorio-Concepcion M."/>
            <person name="Muszewska A."/>
            <person name="Corrochano-Luque M."/>
            <person name="Gutierrez G."/>
            <person name="Riley R."/>
            <person name="Lipzen A."/>
            <person name="Guo J."/>
            <person name="Hundley H."/>
            <person name="Amirebrahimi M."/>
            <person name="Ng V."/>
            <person name="Lorenzo-Gutierrez D."/>
            <person name="Binder U."/>
            <person name="Yang J."/>
            <person name="Song Y."/>
            <person name="Canovas D."/>
            <person name="Navarro E."/>
            <person name="Freitag M."/>
            <person name="Gabaldon T."/>
            <person name="Grigoriev I.V."/>
            <person name="Corrochano L.M."/>
            <person name="Nicolas F.E."/>
            <person name="Garre V."/>
        </authorList>
    </citation>
    <scope>NUCLEOTIDE SEQUENCE [LARGE SCALE GENOMIC DNA]</scope>
    <source>
        <strain evidence="2 3">L51</strain>
    </source>
</reference>
<comment type="caution">
    <text evidence="2">The sequence shown here is derived from an EMBL/GenBank/DDBJ whole genome shotgun (WGS) entry which is preliminary data.</text>
</comment>
<dbReference type="EMBL" id="JBCLYO010000001">
    <property type="protein sequence ID" value="KAL0097789.1"/>
    <property type="molecule type" value="Genomic_DNA"/>
</dbReference>
<evidence type="ECO:0000256" key="1">
    <source>
        <dbReference type="SAM" id="SignalP"/>
    </source>
</evidence>
<protein>
    <recommendedName>
        <fullName evidence="4">Secreted protein</fullName>
    </recommendedName>
</protein>